<dbReference type="InterPro" id="IPR050905">
    <property type="entry name" value="Plant_NBS-LRR"/>
</dbReference>
<dbReference type="PANTHER" id="PTHR33463:SF203">
    <property type="entry name" value="AAA+ ATPASE DOMAIN-CONTAINING PROTEIN"/>
    <property type="match status" value="1"/>
</dbReference>
<sequence length="566" mass="63757">MDVAKKIEEVQKFLDEVDVKANMMCLNGSCPDLKLRYSLGKKAQKNTQAINDLLKEGEKYDRVYNIKIPLGVKSTSTEQFKDFESRRSMIVNVLEALRDEKIDMIALCGMGGIGKTEMAKEIARRVKADSLFNKVAIAIVSQKVDLIKVQDEIAEQLGPELHEKTLVGRASQLYSRLMDSKSALVILDDVWEPLDLGAIGVIDAVKQKSCKILLTSRNEDTCNWMRIQKIFLIGLLSEEEAWNLFIEMAGDCTNTSDLILIVKQVANECARLPLAIATVGRALSNKNDKNEWKAALQQLKMSIPQNIYGLHPKVYSSIEFSYNYLESDEAKSCFLLCCLYPEDYDVPIEHLVRYGVAKRFLKGFGTVEQTRVDVHTIVQNLRRSNLLLDSSKDECIKMHDVVRDVAISIASKEENGFMVKLDRGLKDWPSTDRSYDSYTAISLLLGEMKGHPTELKCPKLQLLRLSCLNQPETFPDNLFNGMKELKMLSLQECCFSLTSSPPSIQILQNLRMLNLEDCLLGDVSAIGTLGNLEILGFPNSNVVLPREIGNLSRLKLLDMKGYYSKK</sequence>
<dbReference type="InterPro" id="IPR002182">
    <property type="entry name" value="NB-ARC"/>
</dbReference>
<feature type="domain" description="NB-ARC" evidence="3">
    <location>
        <begin position="88"/>
        <end position="250"/>
    </location>
</feature>
<evidence type="ECO:0000259" key="3">
    <source>
        <dbReference type="Pfam" id="PF00931"/>
    </source>
</evidence>
<comment type="caution">
    <text evidence="4">The sequence shown here is derived from an EMBL/GenBank/DDBJ whole genome shotgun (WGS) entry which is preliminary data.</text>
</comment>
<accession>A0A8T1N4R7</accession>
<dbReference type="GO" id="GO:0006952">
    <property type="term" value="P:defense response"/>
    <property type="evidence" value="ECO:0007669"/>
    <property type="project" value="UniProtKB-KW"/>
</dbReference>
<evidence type="ECO:0000256" key="1">
    <source>
        <dbReference type="ARBA" id="ARBA00022737"/>
    </source>
</evidence>
<keyword evidence="2" id="KW-0611">Plant defense</keyword>
<dbReference type="PANTHER" id="PTHR33463">
    <property type="entry name" value="NB-ARC DOMAIN-CONTAINING PROTEIN-RELATED"/>
    <property type="match status" value="1"/>
</dbReference>
<dbReference type="FunFam" id="1.10.10.10:FF:000322">
    <property type="entry name" value="Probable disease resistance protein At1g63360"/>
    <property type="match status" value="1"/>
</dbReference>
<name>A0A8T1N4R7_CARIL</name>
<dbReference type="Pfam" id="PF00931">
    <property type="entry name" value="NB-ARC"/>
    <property type="match status" value="1"/>
</dbReference>
<keyword evidence="5" id="KW-1185">Reference proteome</keyword>
<keyword evidence="1" id="KW-0677">Repeat</keyword>
<dbReference type="EMBL" id="CM031824">
    <property type="protein sequence ID" value="KAG6624881.1"/>
    <property type="molecule type" value="Genomic_DNA"/>
</dbReference>
<organism evidence="4 5">
    <name type="scientific">Carya illinoinensis</name>
    <name type="common">Pecan</name>
    <dbReference type="NCBI Taxonomy" id="32201"/>
    <lineage>
        <taxon>Eukaryota</taxon>
        <taxon>Viridiplantae</taxon>
        <taxon>Streptophyta</taxon>
        <taxon>Embryophyta</taxon>
        <taxon>Tracheophyta</taxon>
        <taxon>Spermatophyta</taxon>
        <taxon>Magnoliopsida</taxon>
        <taxon>eudicotyledons</taxon>
        <taxon>Gunneridae</taxon>
        <taxon>Pentapetalae</taxon>
        <taxon>rosids</taxon>
        <taxon>fabids</taxon>
        <taxon>Fagales</taxon>
        <taxon>Juglandaceae</taxon>
        <taxon>Carya</taxon>
    </lineage>
</organism>
<dbReference type="Proteomes" id="UP000811609">
    <property type="component" value="Chromosome 16"/>
</dbReference>
<evidence type="ECO:0000313" key="5">
    <source>
        <dbReference type="Proteomes" id="UP000811609"/>
    </source>
</evidence>
<protein>
    <recommendedName>
        <fullName evidence="3">NB-ARC domain-containing protein</fullName>
    </recommendedName>
</protein>
<dbReference type="GO" id="GO:0043531">
    <property type="term" value="F:ADP binding"/>
    <property type="evidence" value="ECO:0007669"/>
    <property type="project" value="InterPro"/>
</dbReference>
<reference evidence="4" key="1">
    <citation type="submission" date="2020-12" db="EMBL/GenBank/DDBJ databases">
        <title>WGS assembly of Carya illinoinensis cv. Pawnee.</title>
        <authorList>
            <person name="Platts A."/>
            <person name="Shu S."/>
            <person name="Wright S."/>
            <person name="Barry K."/>
            <person name="Edger P."/>
            <person name="Pires J.C."/>
            <person name="Schmutz J."/>
        </authorList>
    </citation>
    <scope>NUCLEOTIDE SEQUENCE</scope>
    <source>
        <tissue evidence="4">Leaf</tissue>
    </source>
</reference>
<gene>
    <name evidence="4" type="ORF">CIPAW_16G056800</name>
</gene>
<dbReference type="AlphaFoldDB" id="A0A8T1N4R7"/>
<evidence type="ECO:0000256" key="2">
    <source>
        <dbReference type="ARBA" id="ARBA00022821"/>
    </source>
</evidence>
<proteinExistence type="predicted"/>
<evidence type="ECO:0000313" key="4">
    <source>
        <dbReference type="EMBL" id="KAG6624881.1"/>
    </source>
</evidence>